<sequence length="977" mass="112211">MDPATALSIAGNILQFTEFAIKLVSKSTELYKNDALVEHIDLGRAADQLRKFQLPRQVQSDIQNAKLSMQLDDLHRPKEQGNEEQESEKQDIMLLSQLQETHDYCTECARDIIKAVDRLRVSGPHKKWRSFRHALSTVLGDTKLDTPEKSLNGARQQLILFLVLYTEQKRGADTNTILRTHATVQEAVMSVMQEIGQDFRKSISDLRRDLVNAQQPEQDDLIATFLRSQRAHLTPIEQALDRIEDREGVIEKAHEDTFQWVLQRNSHRDVSWHNFSEWLSDREARHNIYWVTGKPGSGKSTLMKFLADSTTTSELLSGWASPDYLYMTKCFFWSPGMPLQKSMEGLLRTLLFQLFSDRKTNHTVIQSASPWRWYAIVSGNTTQDPWSTGELLKAFASAVRQLAHHSKLFLFVDGLDEFGHDNHERQELVDLFLSLQEQKNVKMCLSSRPWDIFEDAFDGLPSLRLEDLTREDIVKFVHTNCDNSKAFRDRPSREKNLLKGEIVKKSDGLFLWVRLVVRRLQVEIQDGHRSPATLLDEIPKGLDEYFEYMLQKINPGKRAQASRILQIMVGKDWSMDSPSLMTLSFTDEGIADFASVERVTRESRDDIEARITSLKRLFQSQCMDLLVCRPDNLQTRRYSFAGVPWEYITVNYIHRSVKEFLCSGTAQELLGRYTGHLISVPRYMTNSLLTQRLFMNQFPMASNLEGDRISLELKYFVEIMGNLRLLDNAADFPACVYDRVVAIFPSILKDEQIKFWSPEIRGIFGIKEVTKFFQNRQSEAADGPLLLALMYHLDTYAEARLVSDLDDTGVKMCFTAALFSHLRVHRVPLLLLIIKQGNKIQDPLIIHEVLIMFHSHFNYPLERADQESLRQYARVTMSLIDRTSGMRSSPAALQALSAKMEKSITTSYGTGVSDSLVKHLRTVQASWVGLMPQGKRKWHFMLRGLLSRKGPVIDKARIMSTRLEKVPHGSNRFELNG</sequence>
<dbReference type="Pfam" id="PF24883">
    <property type="entry name" value="NPHP3_N"/>
    <property type="match status" value="1"/>
</dbReference>
<gene>
    <name evidence="4" type="ORF">PV04_08904</name>
</gene>
<dbReference type="EMBL" id="KN846961">
    <property type="protein sequence ID" value="KIW63942.1"/>
    <property type="molecule type" value="Genomic_DNA"/>
</dbReference>
<evidence type="ECO:0000259" key="3">
    <source>
        <dbReference type="Pfam" id="PF25053"/>
    </source>
</evidence>
<reference evidence="4 5" key="1">
    <citation type="submission" date="2015-01" db="EMBL/GenBank/DDBJ databases">
        <title>The Genome Sequence of Capronia semiimmersa CBS27337.</title>
        <authorList>
            <consortium name="The Broad Institute Genomics Platform"/>
            <person name="Cuomo C."/>
            <person name="de Hoog S."/>
            <person name="Gorbushina A."/>
            <person name="Stielow B."/>
            <person name="Teixiera M."/>
            <person name="Abouelleil A."/>
            <person name="Chapman S.B."/>
            <person name="Priest M."/>
            <person name="Young S.K."/>
            <person name="Wortman J."/>
            <person name="Nusbaum C."/>
            <person name="Birren B."/>
        </authorList>
    </citation>
    <scope>NUCLEOTIDE SEQUENCE [LARGE SCALE GENOMIC DNA]</scope>
    <source>
        <strain evidence="4 5">CBS 27337</strain>
    </source>
</reference>
<dbReference type="Pfam" id="PF25053">
    <property type="entry name" value="DUF7791"/>
    <property type="match status" value="1"/>
</dbReference>
<dbReference type="SUPFAM" id="SSF52540">
    <property type="entry name" value="P-loop containing nucleoside triphosphate hydrolases"/>
    <property type="match status" value="1"/>
</dbReference>
<accession>A0A0D2DNW3</accession>
<dbReference type="HOGENOM" id="CLU_002341_6_1_1"/>
<evidence type="ECO:0000259" key="2">
    <source>
        <dbReference type="Pfam" id="PF24883"/>
    </source>
</evidence>
<dbReference type="Proteomes" id="UP000054266">
    <property type="component" value="Unassembled WGS sequence"/>
</dbReference>
<feature type="domain" description="Nephrocystin 3-like N-terminal" evidence="2">
    <location>
        <begin position="273"/>
        <end position="448"/>
    </location>
</feature>
<evidence type="ECO:0000256" key="1">
    <source>
        <dbReference type="ARBA" id="ARBA00022737"/>
    </source>
</evidence>
<organism evidence="4 5">
    <name type="scientific">Phialophora macrospora</name>
    <dbReference type="NCBI Taxonomy" id="1851006"/>
    <lineage>
        <taxon>Eukaryota</taxon>
        <taxon>Fungi</taxon>
        <taxon>Dikarya</taxon>
        <taxon>Ascomycota</taxon>
        <taxon>Pezizomycotina</taxon>
        <taxon>Eurotiomycetes</taxon>
        <taxon>Chaetothyriomycetidae</taxon>
        <taxon>Chaetothyriales</taxon>
        <taxon>Herpotrichiellaceae</taxon>
        <taxon>Phialophora</taxon>
    </lineage>
</organism>
<dbReference type="PANTHER" id="PTHR10039:SF5">
    <property type="entry name" value="NACHT DOMAIN-CONTAINING PROTEIN"/>
    <property type="match status" value="1"/>
</dbReference>
<dbReference type="Gene3D" id="3.40.50.300">
    <property type="entry name" value="P-loop containing nucleotide triphosphate hydrolases"/>
    <property type="match status" value="1"/>
</dbReference>
<protein>
    <submittedName>
        <fullName evidence="4">Uncharacterized protein</fullName>
    </submittedName>
</protein>
<evidence type="ECO:0000313" key="5">
    <source>
        <dbReference type="Proteomes" id="UP000054266"/>
    </source>
</evidence>
<dbReference type="InterPro" id="IPR056693">
    <property type="entry name" value="DUF7791"/>
</dbReference>
<keyword evidence="5" id="KW-1185">Reference proteome</keyword>
<dbReference type="InterPro" id="IPR056884">
    <property type="entry name" value="NPHP3-like_N"/>
</dbReference>
<name>A0A0D2DNW3_9EURO</name>
<dbReference type="InterPro" id="IPR027417">
    <property type="entry name" value="P-loop_NTPase"/>
</dbReference>
<dbReference type="AlphaFoldDB" id="A0A0D2DNW3"/>
<proteinExistence type="predicted"/>
<evidence type="ECO:0000313" key="4">
    <source>
        <dbReference type="EMBL" id="KIW63942.1"/>
    </source>
</evidence>
<feature type="domain" description="DUF7791" evidence="3">
    <location>
        <begin position="553"/>
        <end position="691"/>
    </location>
</feature>
<keyword evidence="1" id="KW-0677">Repeat</keyword>
<dbReference type="STRING" id="5601.A0A0D2DNW3"/>
<dbReference type="PANTHER" id="PTHR10039">
    <property type="entry name" value="AMELOGENIN"/>
    <property type="match status" value="1"/>
</dbReference>